<keyword evidence="4 14" id="KW-0548">Nucleotidyltransferase</keyword>
<comment type="similarity">
    <text evidence="1 14">Belongs to the archaeal DNA polymerase II family.</text>
</comment>
<feature type="domain" description="DNA polymerase II large subunit DP2 catalytic" evidence="17">
    <location>
        <begin position="662"/>
        <end position="947"/>
    </location>
</feature>
<dbReference type="GO" id="GO:0008310">
    <property type="term" value="F:single-stranded DNA 3'-5' DNA exonuclease activity"/>
    <property type="evidence" value="ECO:0007669"/>
    <property type="project" value="UniProtKB-EC"/>
</dbReference>
<dbReference type="PANTHER" id="PTHR42210:SF1">
    <property type="entry name" value="DNA POLYMERASE II LARGE SUBUNIT"/>
    <property type="match status" value="1"/>
</dbReference>
<keyword evidence="10 14" id="KW-0238">DNA-binding</keyword>
<name>A0A0N8PQN1_9ARCH</name>
<dbReference type="InterPro" id="IPR056171">
    <property type="entry name" value="PolC_DP2_central_dom"/>
</dbReference>
<comment type="caution">
    <text evidence="18">The sequence shown here is derived from an EMBL/GenBank/DDBJ whole genome shotgun (WGS) entry which is preliminary data.</text>
</comment>
<dbReference type="AlphaFoldDB" id="A0A0N8PQN1"/>
<evidence type="ECO:0000256" key="11">
    <source>
        <dbReference type="ARBA" id="ARBA00023268"/>
    </source>
</evidence>
<evidence type="ECO:0000256" key="7">
    <source>
        <dbReference type="ARBA" id="ARBA00022801"/>
    </source>
</evidence>
<evidence type="ECO:0000256" key="8">
    <source>
        <dbReference type="ARBA" id="ARBA00022839"/>
    </source>
</evidence>
<gene>
    <name evidence="14" type="primary">polC</name>
    <name evidence="18" type="ORF">SE19_00410</name>
</gene>
<evidence type="ECO:0000313" key="19">
    <source>
        <dbReference type="Proteomes" id="UP000050515"/>
    </source>
</evidence>
<dbReference type="GO" id="GO:0006308">
    <property type="term" value="P:DNA catabolic process"/>
    <property type="evidence" value="ECO:0007669"/>
    <property type="project" value="UniProtKB-UniRule"/>
</dbReference>
<dbReference type="GeneID" id="84221994"/>
<reference evidence="18 19" key="1">
    <citation type="submission" date="2015-09" db="EMBL/GenBank/DDBJ databases">
        <title>Draft genome sequence of Acidiplasma aeolicum DSM 18409.</title>
        <authorList>
            <person name="Hemp J."/>
        </authorList>
    </citation>
    <scope>NUCLEOTIDE SEQUENCE [LARGE SCALE GENOMIC DNA]</scope>
    <source>
        <strain evidence="18 19">V</strain>
    </source>
</reference>
<dbReference type="GO" id="GO:0006261">
    <property type="term" value="P:DNA-templated DNA replication"/>
    <property type="evidence" value="ECO:0007669"/>
    <property type="project" value="UniProtKB-UniRule"/>
</dbReference>
<dbReference type="Pfam" id="PF24846">
    <property type="entry name" value="PolC_DP2_cat"/>
    <property type="match status" value="1"/>
</dbReference>
<protein>
    <recommendedName>
        <fullName evidence="14">DNA polymerase II large subunit</fullName>
        <shortName evidence="14">Pol II</shortName>
        <ecNumber evidence="14">2.7.7.7</ecNumber>
    </recommendedName>
    <alternativeName>
        <fullName evidence="14">Exodeoxyribonuclease large subunit</fullName>
        <ecNumber evidence="14">3.1.11.1</ecNumber>
    </alternativeName>
</protein>
<dbReference type="NCBIfam" id="NF003103">
    <property type="entry name" value="PRK04023.1"/>
    <property type="match status" value="1"/>
</dbReference>
<dbReference type="Proteomes" id="UP000050515">
    <property type="component" value="Unassembled WGS sequence"/>
</dbReference>
<dbReference type="EC" id="2.7.7.7" evidence="14"/>
<organism evidence="18 19">
    <name type="scientific">Acidiplasma aeolicum</name>
    <dbReference type="NCBI Taxonomy" id="507754"/>
    <lineage>
        <taxon>Archaea</taxon>
        <taxon>Methanobacteriati</taxon>
        <taxon>Thermoplasmatota</taxon>
        <taxon>Thermoplasmata</taxon>
        <taxon>Thermoplasmatales</taxon>
        <taxon>Ferroplasmaceae</taxon>
        <taxon>Acidiplasma</taxon>
    </lineage>
</organism>
<sequence>MLDKKLDEYNNLIRKRVDECYAIATEAKSLGRDISTEVEIPLANDMAERVEELIHMKGIASEIRELSKTMSREEVSLKISKKVAEMLRENKDEALEKAVRVGLAILTEGILVAPLEGIKEVKIVKNDDGTDYADIVYSGPIRSAGGTAQALSVLITDIVRRELNVGAFKATDEEVERYIEEIQAYNRRKHLQYLPSDDEIRLVVKNSPVMIDGEGSEEEEISGHRDMKRIKTNNIRGGMCLVLCEGLIQKSKKVLKYTNIMNLKEWDILDKIGNHKKEEKGDKGEKYLRDIIAGRPVFGYPNRPGGFRLRYGRSRLSGLAAASINPITMYILDDFIAIGSQIKVELPGKAAAITPCDTIDGPTVLLKNGDHVKIKNMEEARSLRENIDVITDLGEILIAYGDFLENNRNLSRSPFTVEWWSYYLPDKLKGYEKTVPDQFTAVDLSRKYKIPLHPKYDYYWHDITIDELKKLIDSIKVADFSGGLILTHDIRDILIKLGIEFKNTDNGLFLSEFYPLIISTGFELVNDKIVQLRNIDNETNVMDAVNKLSGIEIKPRAPVRVGARLGRPEKAGDRKMKPKVHALFPILNYGDSRRSILVAAKNRVEFSMELNARQCRNCGNETPLTLCEKCGSITYDENTEKKLSVNVGTVLEKAESHVGFYDLKELKGVKKLMSKSNTVEPLEKGILRSKYDISLNKDGTCRYDMSDIPITHFKKSELKLSSETLKNLGYPDQEINEIYPQDIIIPEDAAKYLLHVSNFIDDLLVKYYNMQPYYMCSKIEDLIGHLVIGLAPHTSGGIVGRIIGFSKVSGCYAHPFFHAAKRRNCDGDEDSIMLLLDGLLNFSKKFLPSTTGGLMDAPLVLTVILDPEEVDKEALNVDTLYKYPLEFYLETEKNSPASSIEKMMKTMKVKMAEENSYTGAGFSFDTSDLSDGTLTSAYKTIGSMEEKIEKQLGLAKKLISVDENDVAARVISSHFLPDMFGNLRSFFTQEFRCTKCNSKFRRIPLSGKCLKCGSDNLILTIHHGSIVKYLKETEKIMSEFKLPEYLQAQIRRLIDSINDTFDIHGDEIVDDAPTLESFK</sequence>
<dbReference type="PANTHER" id="PTHR42210">
    <property type="entry name" value="DNA POLYMERASE II LARGE SUBUNIT"/>
    <property type="match status" value="1"/>
</dbReference>
<comment type="catalytic activity">
    <reaction evidence="13 14">
        <text>DNA(n) + a 2'-deoxyribonucleoside 5'-triphosphate = DNA(n+1) + diphosphate</text>
        <dbReference type="Rhea" id="RHEA:22508"/>
        <dbReference type="Rhea" id="RHEA-COMP:17339"/>
        <dbReference type="Rhea" id="RHEA-COMP:17340"/>
        <dbReference type="ChEBI" id="CHEBI:33019"/>
        <dbReference type="ChEBI" id="CHEBI:61560"/>
        <dbReference type="ChEBI" id="CHEBI:173112"/>
        <dbReference type="EC" id="2.7.7.7"/>
    </reaction>
</comment>
<dbReference type="InterPro" id="IPR004475">
    <property type="entry name" value="PolC_DP2"/>
</dbReference>
<keyword evidence="8 14" id="KW-0269">Exonuclease</keyword>
<keyword evidence="6 14" id="KW-0540">Nuclease</keyword>
<evidence type="ECO:0000259" key="17">
    <source>
        <dbReference type="Pfam" id="PF24846"/>
    </source>
</evidence>
<comment type="catalytic activity">
    <reaction evidence="14">
        <text>Exonucleolytic cleavage in the 3'- to 5'-direction to yield nucleoside 5'-phosphates.</text>
        <dbReference type="EC" id="3.1.11.1"/>
    </reaction>
</comment>
<dbReference type="Pfam" id="PF24844">
    <property type="entry name" value="PolC_DP2_central"/>
    <property type="match status" value="1"/>
</dbReference>
<feature type="domain" description="DNA polymerase II large subunit DP2 N-terminal" evidence="15">
    <location>
        <begin position="8"/>
        <end position="273"/>
    </location>
</feature>
<proteinExistence type="inferred from homology"/>
<comment type="function">
    <text evidence="12 14">Possesses two activities: a DNA synthesis (polymerase) and an exonucleolytic activity that degrades single-stranded DNA in the 3'- to 5'-direction. Has a template-primer preference which is characteristic of a replicative DNA polymerase.</text>
</comment>
<dbReference type="EMBL" id="LJCQ01000034">
    <property type="protein sequence ID" value="KPV47589.1"/>
    <property type="molecule type" value="Genomic_DNA"/>
</dbReference>
<keyword evidence="5 14" id="KW-0235">DNA replication</keyword>
<evidence type="ECO:0000256" key="14">
    <source>
        <dbReference type="HAMAP-Rule" id="MF_00324"/>
    </source>
</evidence>
<evidence type="ECO:0000256" key="13">
    <source>
        <dbReference type="ARBA" id="ARBA00049244"/>
    </source>
</evidence>
<evidence type="ECO:0000256" key="2">
    <source>
        <dbReference type="ARBA" id="ARBA00011315"/>
    </source>
</evidence>
<comment type="subunit">
    <text evidence="2 14">Heterodimer of a large subunit and a small subunit.</text>
</comment>
<evidence type="ECO:0000256" key="6">
    <source>
        <dbReference type="ARBA" id="ARBA00022722"/>
    </source>
</evidence>
<dbReference type="GO" id="GO:0003677">
    <property type="term" value="F:DNA binding"/>
    <property type="evidence" value="ECO:0007669"/>
    <property type="project" value="UniProtKB-UniRule"/>
</dbReference>
<dbReference type="NCBIfam" id="TIGR00354">
    <property type="entry name" value="polC"/>
    <property type="match status" value="1"/>
</dbReference>
<feature type="domain" description="DNA polymerase II large subunit DP2 central" evidence="16">
    <location>
        <begin position="277"/>
        <end position="646"/>
    </location>
</feature>
<evidence type="ECO:0000256" key="3">
    <source>
        <dbReference type="ARBA" id="ARBA00022679"/>
    </source>
</evidence>
<keyword evidence="11 14" id="KW-0511">Multifunctional enzyme</keyword>
<dbReference type="EC" id="3.1.11.1" evidence="14"/>
<evidence type="ECO:0000256" key="12">
    <source>
        <dbReference type="ARBA" id="ARBA00025068"/>
    </source>
</evidence>
<dbReference type="InterPro" id="IPR016033">
    <property type="entry name" value="PolC_DP2_N"/>
</dbReference>
<evidence type="ECO:0000259" key="16">
    <source>
        <dbReference type="Pfam" id="PF24844"/>
    </source>
</evidence>
<keyword evidence="3 14" id="KW-0808">Transferase</keyword>
<evidence type="ECO:0000313" key="18">
    <source>
        <dbReference type="EMBL" id="KPV47589.1"/>
    </source>
</evidence>
<evidence type="ECO:0000256" key="5">
    <source>
        <dbReference type="ARBA" id="ARBA00022705"/>
    </source>
</evidence>
<dbReference type="InterPro" id="IPR056172">
    <property type="entry name" value="PolC_DP2_cat_dom"/>
</dbReference>
<keyword evidence="9 14" id="KW-0239">DNA-directed DNA polymerase</keyword>
<dbReference type="PATRIC" id="fig|507754.4.peg.1564"/>
<dbReference type="Pfam" id="PF03833">
    <property type="entry name" value="PolC_DP2_N"/>
    <property type="match status" value="1"/>
</dbReference>
<dbReference type="GO" id="GO:0003887">
    <property type="term" value="F:DNA-directed DNA polymerase activity"/>
    <property type="evidence" value="ECO:0007669"/>
    <property type="project" value="UniProtKB-UniRule"/>
</dbReference>
<evidence type="ECO:0000256" key="4">
    <source>
        <dbReference type="ARBA" id="ARBA00022695"/>
    </source>
</evidence>
<dbReference type="PIRSF" id="PIRSF016275">
    <property type="entry name" value="PolC_DP2"/>
    <property type="match status" value="1"/>
</dbReference>
<accession>A0A0N8PQN1</accession>
<evidence type="ECO:0000256" key="10">
    <source>
        <dbReference type="ARBA" id="ARBA00023125"/>
    </source>
</evidence>
<evidence type="ECO:0000259" key="15">
    <source>
        <dbReference type="Pfam" id="PF03833"/>
    </source>
</evidence>
<evidence type="ECO:0000256" key="1">
    <source>
        <dbReference type="ARBA" id="ARBA00011053"/>
    </source>
</evidence>
<keyword evidence="7 14" id="KW-0378">Hydrolase</keyword>
<dbReference type="HAMAP" id="MF_00324">
    <property type="entry name" value="DNApol_II_L_arch"/>
    <property type="match status" value="1"/>
</dbReference>
<dbReference type="RefSeq" id="WP_048102016.1">
    <property type="nucleotide sequence ID" value="NZ_JBBYJF010000001.1"/>
</dbReference>
<evidence type="ECO:0000256" key="9">
    <source>
        <dbReference type="ARBA" id="ARBA00022932"/>
    </source>
</evidence>